<dbReference type="GO" id="GO:0030424">
    <property type="term" value="C:axon"/>
    <property type="evidence" value="ECO:0007669"/>
    <property type="project" value="TreeGrafter"/>
</dbReference>
<dbReference type="AlphaFoldDB" id="B4P3M2"/>
<reference evidence="9 10" key="2">
    <citation type="journal article" date="2007" name="PLoS Biol.">
        <title>Principles of genome evolution in the Drosophila melanogaster species group.</title>
        <authorList>
            <person name="Ranz J.M."/>
            <person name="Maurin D."/>
            <person name="Chan Y.S."/>
            <person name="von Grotthuss M."/>
            <person name="Hillier L.W."/>
            <person name="Roote J."/>
            <person name="Ashburner M."/>
            <person name="Bergman C.M."/>
        </authorList>
    </citation>
    <scope>NUCLEOTIDE SEQUENCE [LARGE SCALE GENOMIC DNA]</scope>
    <source>
        <strain evidence="10">Tai18E2 / Tucson 14021-0261.01</strain>
    </source>
</reference>
<evidence type="ECO:0000256" key="3">
    <source>
        <dbReference type="ARBA" id="ARBA00022692"/>
    </source>
</evidence>
<dbReference type="EMBL" id="CM000157">
    <property type="protein sequence ID" value="EDW87289.1"/>
    <property type="molecule type" value="Genomic_DNA"/>
</dbReference>
<keyword evidence="4 8" id="KW-1133">Transmembrane helix</keyword>
<dbReference type="PhylomeDB" id="B4P3M2"/>
<dbReference type="PANTHER" id="PTHR21143:SF131">
    <property type="entry name" value="GUSTATORY AND ODORANT RECEPTOR 63A-RELATED"/>
    <property type="match status" value="1"/>
</dbReference>
<feature type="transmembrane region" description="Helical" evidence="8">
    <location>
        <begin position="353"/>
        <end position="377"/>
    </location>
</feature>
<dbReference type="Proteomes" id="UP000002282">
    <property type="component" value="Chromosome 2L"/>
</dbReference>
<feature type="transmembrane region" description="Helical" evidence="8">
    <location>
        <begin position="282"/>
        <end position="303"/>
    </location>
</feature>
<evidence type="ECO:0000256" key="2">
    <source>
        <dbReference type="ARBA" id="ARBA00022475"/>
    </source>
</evidence>
<accession>B4P3M2</accession>
<evidence type="ECO:0000256" key="4">
    <source>
        <dbReference type="ARBA" id="ARBA00022989"/>
    </source>
</evidence>
<organism evidence="9 10">
    <name type="scientific">Drosophila yakuba</name>
    <name type="common">Fruit fly</name>
    <dbReference type="NCBI Taxonomy" id="7245"/>
    <lineage>
        <taxon>Eukaryota</taxon>
        <taxon>Metazoa</taxon>
        <taxon>Ecdysozoa</taxon>
        <taxon>Arthropoda</taxon>
        <taxon>Hexapoda</taxon>
        <taxon>Insecta</taxon>
        <taxon>Pterygota</taxon>
        <taxon>Neoptera</taxon>
        <taxon>Endopterygota</taxon>
        <taxon>Diptera</taxon>
        <taxon>Brachycera</taxon>
        <taxon>Muscomorpha</taxon>
        <taxon>Ephydroidea</taxon>
        <taxon>Drosophilidae</taxon>
        <taxon>Drosophila</taxon>
        <taxon>Sophophora</taxon>
    </lineage>
</organism>
<dbReference type="HOGENOM" id="CLU_033758_0_0_1"/>
<keyword evidence="5 8" id="KW-0472">Membrane</keyword>
<name>B4P3M2_DROYA</name>
<evidence type="ECO:0000256" key="5">
    <source>
        <dbReference type="ARBA" id="ARBA00023136"/>
    </source>
</evidence>
<dbReference type="GO" id="GO:0005886">
    <property type="term" value="C:plasma membrane"/>
    <property type="evidence" value="ECO:0007669"/>
    <property type="project" value="UniProtKB-SubCell"/>
</dbReference>
<feature type="transmembrane region" description="Helical" evidence="8">
    <location>
        <begin position="253"/>
        <end position="276"/>
    </location>
</feature>
<proteinExistence type="inferred from homology"/>
<feature type="transmembrane region" description="Helical" evidence="8">
    <location>
        <begin position="46"/>
        <end position="67"/>
    </location>
</feature>
<reference evidence="9 10" key="1">
    <citation type="journal article" date="2007" name="Nature">
        <title>Evolution of genes and genomes on the Drosophila phylogeny.</title>
        <authorList>
            <consortium name="Drosophila 12 Genomes Consortium"/>
            <person name="Clark A.G."/>
            <person name="Eisen M.B."/>
            <person name="Smith D.R."/>
            <person name="Bergman C.M."/>
            <person name="Oliver B."/>
            <person name="Markow T.A."/>
            <person name="Kaufman T.C."/>
            <person name="Kellis M."/>
            <person name="Gelbart W."/>
            <person name="Iyer V.N."/>
            <person name="Pollard D.A."/>
            <person name="Sackton T.B."/>
            <person name="Larracuente A.M."/>
            <person name="Singh N.D."/>
            <person name="Abad J.P."/>
            <person name="Abt D.N."/>
            <person name="Adryan B."/>
            <person name="Aguade M."/>
            <person name="Akashi H."/>
            <person name="Anderson W.W."/>
            <person name="Aquadro C.F."/>
            <person name="Ardell D.H."/>
            <person name="Arguello R."/>
            <person name="Artieri C.G."/>
            <person name="Barbash D.A."/>
            <person name="Barker D."/>
            <person name="Barsanti P."/>
            <person name="Batterham P."/>
            <person name="Batzoglou S."/>
            <person name="Begun D."/>
            <person name="Bhutkar A."/>
            <person name="Blanco E."/>
            <person name="Bosak S.A."/>
            <person name="Bradley R.K."/>
            <person name="Brand A.D."/>
            <person name="Brent M.R."/>
            <person name="Brooks A.N."/>
            <person name="Brown R.H."/>
            <person name="Butlin R.K."/>
            <person name="Caggese C."/>
            <person name="Calvi B.R."/>
            <person name="Bernardo de Carvalho A."/>
            <person name="Caspi A."/>
            <person name="Castrezana S."/>
            <person name="Celniker S.E."/>
            <person name="Chang J.L."/>
            <person name="Chapple C."/>
            <person name="Chatterji S."/>
            <person name="Chinwalla A."/>
            <person name="Civetta A."/>
            <person name="Clifton S.W."/>
            <person name="Comeron J.M."/>
            <person name="Costello J.C."/>
            <person name="Coyne J.A."/>
            <person name="Daub J."/>
            <person name="David R.G."/>
            <person name="Delcher A.L."/>
            <person name="Delehaunty K."/>
            <person name="Do C.B."/>
            <person name="Ebling H."/>
            <person name="Edwards K."/>
            <person name="Eickbush T."/>
            <person name="Evans J.D."/>
            <person name="Filipski A."/>
            <person name="Findeiss S."/>
            <person name="Freyhult E."/>
            <person name="Fulton L."/>
            <person name="Fulton R."/>
            <person name="Garcia A.C."/>
            <person name="Gardiner A."/>
            <person name="Garfield D.A."/>
            <person name="Garvin B.E."/>
            <person name="Gibson G."/>
            <person name="Gilbert D."/>
            <person name="Gnerre S."/>
            <person name="Godfrey J."/>
            <person name="Good R."/>
            <person name="Gotea V."/>
            <person name="Gravely B."/>
            <person name="Greenberg A.J."/>
            <person name="Griffiths-Jones S."/>
            <person name="Gross S."/>
            <person name="Guigo R."/>
            <person name="Gustafson E.A."/>
            <person name="Haerty W."/>
            <person name="Hahn M.W."/>
            <person name="Halligan D.L."/>
            <person name="Halpern A.L."/>
            <person name="Halter G.M."/>
            <person name="Han M.V."/>
            <person name="Heger A."/>
            <person name="Hillier L."/>
            <person name="Hinrichs A.S."/>
            <person name="Holmes I."/>
            <person name="Hoskins R.A."/>
            <person name="Hubisz M.J."/>
            <person name="Hultmark D."/>
            <person name="Huntley M.A."/>
            <person name="Jaffe D.B."/>
            <person name="Jagadeeshan S."/>
            <person name="Jeck W.R."/>
            <person name="Johnson J."/>
            <person name="Jones C.D."/>
            <person name="Jordan W.C."/>
            <person name="Karpen G.H."/>
            <person name="Kataoka E."/>
            <person name="Keightley P.D."/>
            <person name="Kheradpour P."/>
            <person name="Kirkness E.F."/>
            <person name="Koerich L.B."/>
            <person name="Kristiansen K."/>
            <person name="Kudrna D."/>
            <person name="Kulathinal R.J."/>
            <person name="Kumar S."/>
            <person name="Kwok R."/>
            <person name="Lander E."/>
            <person name="Langley C.H."/>
            <person name="Lapoint R."/>
            <person name="Lazzaro B.P."/>
            <person name="Lee S.J."/>
            <person name="Levesque L."/>
            <person name="Li R."/>
            <person name="Lin C.F."/>
            <person name="Lin M.F."/>
            <person name="Lindblad-Toh K."/>
            <person name="Llopart A."/>
            <person name="Long M."/>
            <person name="Low L."/>
            <person name="Lozovsky E."/>
            <person name="Lu J."/>
            <person name="Luo M."/>
            <person name="Machado C.A."/>
            <person name="Makalowski W."/>
            <person name="Marzo M."/>
            <person name="Matsuda M."/>
            <person name="Matzkin L."/>
            <person name="McAllister B."/>
            <person name="McBride C.S."/>
            <person name="McKernan B."/>
            <person name="McKernan K."/>
            <person name="Mendez-Lago M."/>
            <person name="Minx P."/>
            <person name="Mollenhauer M.U."/>
            <person name="Montooth K."/>
            <person name="Mount S.M."/>
            <person name="Mu X."/>
            <person name="Myers E."/>
            <person name="Negre B."/>
            <person name="Newfeld S."/>
            <person name="Nielsen R."/>
            <person name="Noor M.A."/>
            <person name="O'Grady P."/>
            <person name="Pachter L."/>
            <person name="Papaceit M."/>
            <person name="Parisi M.J."/>
            <person name="Parisi M."/>
            <person name="Parts L."/>
            <person name="Pedersen J.S."/>
            <person name="Pesole G."/>
            <person name="Phillippy A.M."/>
            <person name="Ponting C.P."/>
            <person name="Pop M."/>
            <person name="Porcelli D."/>
            <person name="Powell J.R."/>
            <person name="Prohaska S."/>
            <person name="Pruitt K."/>
            <person name="Puig M."/>
            <person name="Quesneville H."/>
            <person name="Ram K.R."/>
            <person name="Rand D."/>
            <person name="Rasmussen M.D."/>
            <person name="Reed L.K."/>
            <person name="Reenan R."/>
            <person name="Reily A."/>
            <person name="Remington K.A."/>
            <person name="Rieger T.T."/>
            <person name="Ritchie M.G."/>
            <person name="Robin C."/>
            <person name="Rogers Y.H."/>
            <person name="Rohde C."/>
            <person name="Rozas J."/>
            <person name="Rubenfield M.J."/>
            <person name="Ruiz A."/>
            <person name="Russo S."/>
            <person name="Salzberg S.L."/>
            <person name="Sanchez-Gracia A."/>
            <person name="Saranga D.J."/>
            <person name="Sato H."/>
            <person name="Schaeffer S.W."/>
            <person name="Schatz M.C."/>
            <person name="Schlenke T."/>
            <person name="Schwartz R."/>
            <person name="Segarra C."/>
            <person name="Singh R.S."/>
            <person name="Sirot L."/>
            <person name="Sirota M."/>
            <person name="Sisneros N.B."/>
            <person name="Smith C.D."/>
            <person name="Smith T.F."/>
            <person name="Spieth J."/>
            <person name="Stage D.E."/>
            <person name="Stark A."/>
            <person name="Stephan W."/>
            <person name="Strausberg R.L."/>
            <person name="Strempel S."/>
            <person name="Sturgill D."/>
            <person name="Sutton G."/>
            <person name="Sutton G.G."/>
            <person name="Tao W."/>
            <person name="Teichmann S."/>
            <person name="Tobari Y.N."/>
            <person name="Tomimura Y."/>
            <person name="Tsolas J.M."/>
            <person name="Valente V.L."/>
            <person name="Venter E."/>
            <person name="Venter J.C."/>
            <person name="Vicario S."/>
            <person name="Vieira F.G."/>
            <person name="Vilella A.J."/>
            <person name="Villasante A."/>
            <person name="Walenz B."/>
            <person name="Wang J."/>
            <person name="Wasserman M."/>
            <person name="Watts T."/>
            <person name="Wilson D."/>
            <person name="Wilson R.K."/>
            <person name="Wing R.A."/>
            <person name="Wolfner M.F."/>
            <person name="Wong A."/>
            <person name="Wong G.K."/>
            <person name="Wu C.I."/>
            <person name="Wu G."/>
            <person name="Yamamoto D."/>
            <person name="Yang H.P."/>
            <person name="Yang S.P."/>
            <person name="Yorke J.A."/>
            <person name="Yoshida K."/>
            <person name="Zdobnov E."/>
            <person name="Zhang P."/>
            <person name="Zhang Y."/>
            <person name="Zimin A.V."/>
            <person name="Baldwin J."/>
            <person name="Abdouelleil A."/>
            <person name="Abdulkadir J."/>
            <person name="Abebe A."/>
            <person name="Abera B."/>
            <person name="Abreu J."/>
            <person name="Acer S.C."/>
            <person name="Aftuck L."/>
            <person name="Alexander A."/>
            <person name="An P."/>
            <person name="Anderson E."/>
            <person name="Anderson S."/>
            <person name="Arachi H."/>
            <person name="Azer M."/>
            <person name="Bachantsang P."/>
            <person name="Barry A."/>
            <person name="Bayul T."/>
            <person name="Berlin A."/>
            <person name="Bessette D."/>
            <person name="Bloom T."/>
            <person name="Blye J."/>
            <person name="Boguslavskiy L."/>
            <person name="Bonnet C."/>
            <person name="Boukhgalter B."/>
            <person name="Bourzgui I."/>
            <person name="Brown A."/>
            <person name="Cahill P."/>
            <person name="Channer S."/>
            <person name="Cheshatsang Y."/>
            <person name="Chuda L."/>
            <person name="Citroen M."/>
            <person name="Collymore A."/>
            <person name="Cooke P."/>
            <person name="Costello M."/>
            <person name="D'Aco K."/>
            <person name="Daza R."/>
            <person name="De Haan G."/>
            <person name="DeGray S."/>
            <person name="DeMaso C."/>
            <person name="Dhargay N."/>
            <person name="Dooley K."/>
            <person name="Dooley E."/>
            <person name="Doricent M."/>
            <person name="Dorje P."/>
            <person name="Dorjee K."/>
            <person name="Dupes A."/>
            <person name="Elong R."/>
            <person name="Falk J."/>
            <person name="Farina A."/>
            <person name="Faro S."/>
            <person name="Ferguson D."/>
            <person name="Fisher S."/>
            <person name="Foley C.D."/>
            <person name="Franke A."/>
            <person name="Friedrich D."/>
            <person name="Gadbois L."/>
            <person name="Gearin G."/>
            <person name="Gearin C.R."/>
            <person name="Giannoukos G."/>
            <person name="Goode T."/>
            <person name="Graham J."/>
            <person name="Grandbois E."/>
            <person name="Grewal S."/>
            <person name="Gyaltsen K."/>
            <person name="Hafez N."/>
            <person name="Hagos B."/>
            <person name="Hall J."/>
            <person name="Henson C."/>
            <person name="Hollinger A."/>
            <person name="Honan T."/>
            <person name="Huard M.D."/>
            <person name="Hughes L."/>
            <person name="Hurhula B."/>
            <person name="Husby M.E."/>
            <person name="Kamat A."/>
            <person name="Kanga B."/>
            <person name="Kashin S."/>
            <person name="Khazanovich D."/>
            <person name="Kisner P."/>
            <person name="Lance K."/>
            <person name="Lara M."/>
            <person name="Lee W."/>
            <person name="Lennon N."/>
            <person name="Letendre F."/>
            <person name="LeVine R."/>
            <person name="Lipovsky A."/>
            <person name="Liu X."/>
            <person name="Liu J."/>
            <person name="Liu S."/>
            <person name="Lokyitsang T."/>
            <person name="Lokyitsang Y."/>
            <person name="Lubonja R."/>
            <person name="Lui A."/>
            <person name="MacDonald P."/>
            <person name="Magnisalis V."/>
            <person name="Maru K."/>
            <person name="Matthews C."/>
            <person name="McCusker W."/>
            <person name="McDonough S."/>
            <person name="Mehta T."/>
            <person name="Meldrim J."/>
            <person name="Meneus L."/>
            <person name="Mihai O."/>
            <person name="Mihalev A."/>
            <person name="Mihova T."/>
            <person name="Mittelman R."/>
            <person name="Mlenga V."/>
            <person name="Montmayeur A."/>
            <person name="Mulrain L."/>
            <person name="Navidi A."/>
            <person name="Naylor J."/>
            <person name="Negash T."/>
            <person name="Nguyen T."/>
            <person name="Nguyen N."/>
            <person name="Nicol R."/>
            <person name="Norbu C."/>
            <person name="Norbu N."/>
            <person name="Novod N."/>
            <person name="O'Neill B."/>
            <person name="Osman S."/>
            <person name="Markiewicz E."/>
            <person name="Oyono O.L."/>
            <person name="Patti C."/>
            <person name="Phunkhang P."/>
            <person name="Pierre F."/>
            <person name="Priest M."/>
            <person name="Raghuraman S."/>
            <person name="Rege F."/>
            <person name="Reyes R."/>
            <person name="Rise C."/>
            <person name="Rogov P."/>
            <person name="Ross K."/>
            <person name="Ryan E."/>
            <person name="Settipalli S."/>
            <person name="Shea T."/>
            <person name="Sherpa N."/>
            <person name="Shi L."/>
            <person name="Shih D."/>
            <person name="Sparrow T."/>
            <person name="Spaulding J."/>
            <person name="Stalker J."/>
            <person name="Stange-Thomann N."/>
            <person name="Stavropoulos S."/>
            <person name="Stone C."/>
            <person name="Strader C."/>
            <person name="Tesfaye S."/>
            <person name="Thomson T."/>
            <person name="Thoulutsang Y."/>
            <person name="Thoulutsang D."/>
            <person name="Topham K."/>
            <person name="Topping I."/>
            <person name="Tsamla T."/>
            <person name="Vassiliev H."/>
            <person name="Vo A."/>
            <person name="Wangchuk T."/>
            <person name="Wangdi T."/>
            <person name="Weiand M."/>
            <person name="Wilkinson J."/>
            <person name="Wilson A."/>
            <person name="Yadav S."/>
            <person name="Young G."/>
            <person name="Yu Q."/>
            <person name="Zembek L."/>
            <person name="Zhong D."/>
            <person name="Zimmer A."/>
            <person name="Zwirko Z."/>
            <person name="Jaffe D.B."/>
            <person name="Alvarez P."/>
            <person name="Brockman W."/>
            <person name="Butler J."/>
            <person name="Chin C."/>
            <person name="Gnerre S."/>
            <person name="Grabherr M."/>
            <person name="Kleber M."/>
            <person name="Mauceli E."/>
            <person name="MacCallum I."/>
        </authorList>
    </citation>
    <scope>NUCLEOTIDE SEQUENCE [LARGE SCALE GENOMIC DNA]</scope>
    <source>
        <strain evidence="10">Tai18E2 / Tucson 14021-0261.01</strain>
    </source>
</reference>
<comment type="function">
    <text evidence="8">Gustatory receptor which mediates acceptance or avoidance behavior, depending on its substrates.</text>
</comment>
<evidence type="ECO:0000313" key="10">
    <source>
        <dbReference type="Proteomes" id="UP000002282"/>
    </source>
</evidence>
<dbReference type="GO" id="GO:0007165">
    <property type="term" value="P:signal transduction"/>
    <property type="evidence" value="ECO:0007669"/>
    <property type="project" value="UniProtKB-KW"/>
</dbReference>
<feature type="transmembrane region" description="Helical" evidence="8">
    <location>
        <begin position="87"/>
        <end position="110"/>
    </location>
</feature>
<evidence type="ECO:0000256" key="7">
    <source>
        <dbReference type="ARBA" id="ARBA00023224"/>
    </source>
</evidence>
<protein>
    <recommendedName>
        <fullName evidence="8">Gustatory receptor</fullName>
    </recommendedName>
</protein>
<keyword evidence="7 8" id="KW-0807">Transducer</keyword>
<dbReference type="Pfam" id="PF08395">
    <property type="entry name" value="7tm_7"/>
    <property type="match status" value="1"/>
</dbReference>
<feature type="transmembrane region" description="Helical" evidence="8">
    <location>
        <begin position="148"/>
        <end position="166"/>
    </location>
</feature>
<keyword evidence="2 8" id="KW-1003">Cell membrane</keyword>
<evidence type="ECO:0000256" key="8">
    <source>
        <dbReference type="RuleBase" id="RU363108"/>
    </source>
</evidence>
<evidence type="ECO:0000256" key="6">
    <source>
        <dbReference type="ARBA" id="ARBA00023170"/>
    </source>
</evidence>
<dbReference type="PANTHER" id="PTHR21143">
    <property type="entry name" value="INVERTEBRATE GUSTATORY RECEPTOR"/>
    <property type="match status" value="1"/>
</dbReference>
<keyword evidence="6 8" id="KW-0675">Receptor</keyword>
<keyword evidence="3 8" id="KW-0812">Transmembrane</keyword>
<evidence type="ECO:0000313" key="9">
    <source>
        <dbReference type="EMBL" id="EDW87289.1"/>
    </source>
</evidence>
<dbReference type="OMA" id="WLCSHRR"/>
<gene>
    <name evidence="9" type="primary">Dyak\GE15401</name>
    <name evidence="9" type="synonym">dyak_GLEANR_1692</name>
    <name evidence="9" type="synonym">GE15401</name>
    <name evidence="9" type="ORF">Dyak_GE15401</name>
</gene>
<dbReference type="KEGG" id="dya:Dyak_GE15401"/>
<sequence>MFETSRDIRPYLARQILRATLYGSWLFGLFPFTVDSRKRICQLRRSCGLIVYGLVANYIHLFILIRLAFEFKKQKLEAFVRSPVLEIINIIIALINTLSGILIHFMNFWGSRKVEEICNKLLTLEYQDFKSLNGRNCPNFSCFLIQKFLTKLGQLLSFFTLIYAIPGNEYPLHLVLLSFLMGVTLNLNTMHYHIGVLLIYRYIWLLNGQLKVLVSQLKRNPGADFTSIHQLLSLYNRLLELYKKLAIAYQYQVILLITSQLAGNIVVIYFLIVYGISMHNFSVFLVVFPQSLLINIWDFWLFITVCDLTEKAGDETAIILKIFSYLEHRDDRLETSVNEFAWLCSHRKFRFQLCGLFCINYKMGFKMIITTFLYLVYLVQFDYMNL</sequence>
<comment type="similarity">
    <text evidence="8">Belongs to the insect chemoreceptor superfamily. Gustatory receptor (GR) family.</text>
</comment>
<comment type="subcellular location">
    <subcellularLocation>
        <location evidence="1 8">Cell membrane</location>
        <topology evidence="1 8">Multi-pass membrane protein</topology>
    </subcellularLocation>
</comment>
<dbReference type="GO" id="GO:0030425">
    <property type="term" value="C:dendrite"/>
    <property type="evidence" value="ECO:0007669"/>
    <property type="project" value="TreeGrafter"/>
</dbReference>
<dbReference type="OrthoDB" id="8067175at2759"/>
<evidence type="ECO:0000256" key="1">
    <source>
        <dbReference type="ARBA" id="ARBA00004651"/>
    </source>
</evidence>
<feature type="transmembrane region" description="Helical" evidence="8">
    <location>
        <begin position="16"/>
        <end position="34"/>
    </location>
</feature>
<dbReference type="InterPro" id="IPR013604">
    <property type="entry name" value="7TM_chemorcpt"/>
</dbReference>
<keyword evidence="10" id="KW-1185">Reference proteome</keyword>
<dbReference type="GO" id="GO:0033041">
    <property type="term" value="F:sweet taste receptor activity"/>
    <property type="evidence" value="ECO:0007669"/>
    <property type="project" value="TreeGrafter"/>
</dbReference>
<dbReference type="GO" id="GO:0043025">
    <property type="term" value="C:neuronal cell body"/>
    <property type="evidence" value="ECO:0007669"/>
    <property type="project" value="TreeGrafter"/>
</dbReference>